<comment type="caution">
    <text evidence="3">The sequence shown here is derived from an EMBL/GenBank/DDBJ whole genome shotgun (WGS) entry which is preliminary data.</text>
</comment>
<sequence length="878" mass="97696">MCSSQELLIEGLLFQRLGEWQERLRRCQQMEEEKQSWEKKLQNIRVDYIREIEMQRLKLRAYEAKREPQDRRKSSMAGVREMEVQTESELHKDLQAPLPEIMSLWEKSLDLQQRLDTVFRRNMAFDKVEDCIFKVHRAVLDDQHHNAFLGKALVELVELLSCQSLALNEARQLAAHALEGRDVAAIPREDIFAILTEELRLELQQAISNDTLDALEALVNGEEHGQAKTEQLVLQLRGMVRRLQDLEDENDFMAKKRDPGVHNVVVPCGPEVFSTGEDPLKNMGRLASWREAKDLEIPPMHPHVTLIRDALSSAKALNETLELVKTASQKWRQAASPVASVDSAIPSQTSPPAEAAEKSVSQEDPDHAPAMSAASMAPSEESPLSRGEVLSQVDEHIIEAPPESDAELEGLDTPLAALASCRKLGWEAAKVHYLEPPMIWLVMGGSRTNGSRPRAWDIYSQVSDASTMTAPHLLLTSLLKSKDVVWTSVPLGSEKNFQWSLMPALKHGHEDFHGISMLERSFKRMDALLEASAVPLPSKVLAGRAPGTLWPSISPWAWSSVGGGLELARITSEPPLGSASAAAFGALRGACGALPRPRAEHWGGHGTSCAEALDLQPTTSSVRFSEWRSSSREVARMSKRRARSAHGQSESKDGDEPGEPRLAEVLVTQVPQGSVSAVTERRRMRAEREGDDQLVQQWLARLREPLPAVSKFEGQEPRHATSLVSVASEFQESCRRYSHESAPEVFIYFDDNSTEPDSRPSRPSTARTFSRPSSATPNPRRPWTGRRPLPMSKVASTRDEEPEEAPSEANDAVTEDTWQLPRAPAFVPRVPPMRRIKAPSQSGHSGPSRPRSSKRPRPATAERKVHRAYVCHRPASAA</sequence>
<proteinExistence type="predicted"/>
<keyword evidence="5" id="KW-1185">Reference proteome</keyword>
<feature type="coiled-coil region" evidence="1">
    <location>
        <begin position="229"/>
        <end position="256"/>
    </location>
</feature>
<evidence type="ECO:0000313" key="3">
    <source>
        <dbReference type="EMBL" id="CAI4008608.1"/>
    </source>
</evidence>
<feature type="region of interest" description="Disordered" evidence="2">
    <location>
        <begin position="633"/>
        <end position="659"/>
    </location>
</feature>
<feature type="region of interest" description="Disordered" evidence="2">
    <location>
        <begin position="338"/>
        <end position="388"/>
    </location>
</feature>
<feature type="compositionally biased region" description="Polar residues" evidence="2">
    <location>
        <begin position="761"/>
        <end position="777"/>
    </location>
</feature>
<evidence type="ECO:0000256" key="1">
    <source>
        <dbReference type="SAM" id="Coils"/>
    </source>
</evidence>
<reference evidence="3" key="1">
    <citation type="submission" date="2022-10" db="EMBL/GenBank/DDBJ databases">
        <authorList>
            <person name="Chen Y."/>
            <person name="Dougan E. K."/>
            <person name="Chan C."/>
            <person name="Rhodes N."/>
            <person name="Thang M."/>
        </authorList>
    </citation>
    <scope>NUCLEOTIDE SEQUENCE</scope>
</reference>
<gene>
    <name evidence="3" type="ORF">C1SCF055_LOCUS34034</name>
</gene>
<organism evidence="3">
    <name type="scientific">Cladocopium goreaui</name>
    <dbReference type="NCBI Taxonomy" id="2562237"/>
    <lineage>
        <taxon>Eukaryota</taxon>
        <taxon>Sar</taxon>
        <taxon>Alveolata</taxon>
        <taxon>Dinophyceae</taxon>
        <taxon>Suessiales</taxon>
        <taxon>Symbiodiniaceae</taxon>
        <taxon>Cladocopium</taxon>
    </lineage>
</organism>
<dbReference type="OrthoDB" id="10331822at2759"/>
<dbReference type="AlphaFoldDB" id="A0A9P1GD54"/>
<protein>
    <submittedName>
        <fullName evidence="3">Uncharacterized protein</fullName>
    </submittedName>
</protein>
<dbReference type="EMBL" id="CAMXCT030004334">
    <property type="protein sequence ID" value="CAL4795920.1"/>
    <property type="molecule type" value="Genomic_DNA"/>
</dbReference>
<keyword evidence="1" id="KW-0175">Coiled coil</keyword>
<evidence type="ECO:0000256" key="2">
    <source>
        <dbReference type="SAM" id="MobiDB-lite"/>
    </source>
</evidence>
<feature type="compositionally biased region" description="Low complexity" evidence="2">
    <location>
        <begin position="839"/>
        <end position="850"/>
    </location>
</feature>
<feature type="compositionally biased region" description="Basic and acidic residues" evidence="2">
    <location>
        <begin position="649"/>
        <end position="659"/>
    </location>
</feature>
<name>A0A9P1GD54_9DINO</name>
<accession>A0A9P1GD54</accession>
<evidence type="ECO:0000313" key="4">
    <source>
        <dbReference type="EMBL" id="CAL1161983.1"/>
    </source>
</evidence>
<evidence type="ECO:0000313" key="5">
    <source>
        <dbReference type="Proteomes" id="UP001152797"/>
    </source>
</evidence>
<reference evidence="4" key="2">
    <citation type="submission" date="2024-04" db="EMBL/GenBank/DDBJ databases">
        <authorList>
            <person name="Chen Y."/>
            <person name="Shah S."/>
            <person name="Dougan E. K."/>
            <person name="Thang M."/>
            <person name="Chan C."/>
        </authorList>
    </citation>
    <scope>NUCLEOTIDE SEQUENCE [LARGE SCALE GENOMIC DNA]</scope>
</reference>
<dbReference type="EMBL" id="CAMXCT020004334">
    <property type="protein sequence ID" value="CAL1161983.1"/>
    <property type="molecule type" value="Genomic_DNA"/>
</dbReference>
<feature type="compositionally biased region" description="Low complexity" evidence="2">
    <location>
        <begin position="368"/>
        <end position="382"/>
    </location>
</feature>
<feature type="region of interest" description="Disordered" evidence="2">
    <location>
        <begin position="671"/>
        <end position="690"/>
    </location>
</feature>
<dbReference type="EMBL" id="CAMXCT010004334">
    <property type="protein sequence ID" value="CAI4008608.1"/>
    <property type="molecule type" value="Genomic_DNA"/>
</dbReference>
<dbReference type="Proteomes" id="UP001152797">
    <property type="component" value="Unassembled WGS sequence"/>
</dbReference>
<feature type="compositionally biased region" description="Basic and acidic residues" evidence="2">
    <location>
        <begin position="355"/>
        <end position="367"/>
    </location>
</feature>
<feature type="region of interest" description="Disordered" evidence="2">
    <location>
        <begin position="748"/>
        <end position="878"/>
    </location>
</feature>